<protein>
    <submittedName>
        <fullName evidence="2">Uncharacterized protein</fullName>
    </submittedName>
</protein>
<organism evidence="2">
    <name type="scientific">Percolomonas cosmopolitus</name>
    <dbReference type="NCBI Taxonomy" id="63605"/>
    <lineage>
        <taxon>Eukaryota</taxon>
        <taxon>Discoba</taxon>
        <taxon>Heterolobosea</taxon>
        <taxon>Tetramitia</taxon>
        <taxon>Eutetramitia</taxon>
        <taxon>Percolomonadidae</taxon>
        <taxon>Percolomonas</taxon>
    </lineage>
</organism>
<evidence type="ECO:0000256" key="1">
    <source>
        <dbReference type="SAM" id="MobiDB-lite"/>
    </source>
</evidence>
<reference evidence="2" key="1">
    <citation type="submission" date="2021-01" db="EMBL/GenBank/DDBJ databases">
        <authorList>
            <person name="Corre E."/>
            <person name="Pelletier E."/>
            <person name="Niang G."/>
            <person name="Scheremetjew M."/>
            <person name="Finn R."/>
            <person name="Kale V."/>
            <person name="Holt S."/>
            <person name="Cochrane G."/>
            <person name="Meng A."/>
            <person name="Brown T."/>
            <person name="Cohen L."/>
        </authorList>
    </citation>
    <scope>NUCLEOTIDE SEQUENCE</scope>
    <source>
        <strain evidence="2">WS</strain>
    </source>
</reference>
<accession>A0A7S1PHR4</accession>
<feature type="compositionally biased region" description="Polar residues" evidence="1">
    <location>
        <begin position="108"/>
        <end position="120"/>
    </location>
</feature>
<proteinExistence type="predicted"/>
<dbReference type="EMBL" id="HBGD01010597">
    <property type="protein sequence ID" value="CAD9085458.1"/>
    <property type="molecule type" value="Transcribed_RNA"/>
</dbReference>
<name>A0A7S1PHR4_9EUKA</name>
<feature type="compositionally biased region" description="Basic and acidic residues" evidence="1">
    <location>
        <begin position="227"/>
        <end position="236"/>
    </location>
</feature>
<feature type="region of interest" description="Disordered" evidence="1">
    <location>
        <begin position="222"/>
        <end position="257"/>
    </location>
</feature>
<sequence>MHGESNQRENIFSNAALQARQFYSRINPEDSSVYDRNSPFTRITAHYGRIDASPLETHRSLLSQKYNTLPAKRRHTLPYFASSHKNTLLVESTTHQSNTGLSAAMNRTPGSTTQSNSLDQSPPHWKQHVVLSPRTAPRASSMCNSLADMSAHAHARTTHSQSPRRPSLLLPPLPPRRSSTSSPAGEVLSALSPLSSRMHFSHLGASGNRLSQLSASTRGRIQSPRFDAPHSTDRAPPHTHCSPHAKQSSSHVKRSSKKRIITFDHHSTTDASLHMEVTRRRDSRDYVLNEITRFEARRRKA</sequence>
<feature type="region of interest" description="Disordered" evidence="1">
    <location>
        <begin position="94"/>
        <end position="124"/>
    </location>
</feature>
<evidence type="ECO:0000313" key="2">
    <source>
        <dbReference type="EMBL" id="CAD9085458.1"/>
    </source>
</evidence>
<dbReference type="AlphaFoldDB" id="A0A7S1PHR4"/>
<feature type="region of interest" description="Disordered" evidence="1">
    <location>
        <begin position="148"/>
        <end position="187"/>
    </location>
</feature>
<gene>
    <name evidence="2" type="ORF">PCOS0759_LOCUS8712</name>
</gene>